<accession>A0AAD3TPJ3</accession>
<keyword evidence="1" id="KW-0812">Transmembrane</keyword>
<evidence type="ECO:0000256" key="1">
    <source>
        <dbReference type="SAM" id="Phobius"/>
    </source>
</evidence>
<keyword evidence="1" id="KW-0472">Membrane</keyword>
<dbReference type="EMBL" id="BTCM01000001">
    <property type="protein sequence ID" value="GMK54151.1"/>
    <property type="molecule type" value="Genomic_DNA"/>
</dbReference>
<dbReference type="Proteomes" id="UP001222932">
    <property type="component" value="Unassembled WGS sequence"/>
</dbReference>
<sequence length="310" mass="33156">MYRERSPPLEFAPRAPSPDHLDPFTWFLPDAQRGEHTSKPTGAFNSKPIGAFTLPTDAVVRATRAAITPFRPAFPLLKAMAQTVFIPLPVKDIGTGTTTAVEPIPAEIVAECASKLVVAVFTLSTDAGVRATRAAITHLRSAGPHLKTMALSAFLPLPEKIGSAAVELIQVEIVTATAIAGASALSHLNPYLPPGVAELKNRFGRLGRSPLALSLPLTAADLDLNREIEPMSRHDWLTLYLSTLALLIWGAVVFSALDKGLITEVWKQGINWRVLPNAITDPVRTWAVVDDVAGIGGVCTGGVCQWTPLL</sequence>
<keyword evidence="1" id="KW-1133">Transmembrane helix</keyword>
<dbReference type="AlphaFoldDB" id="A0AAD3TPJ3"/>
<reference evidence="2" key="2">
    <citation type="submission" date="2023-06" db="EMBL/GenBank/DDBJ databases">
        <authorList>
            <person name="Kobayashi Y."/>
            <person name="Kayamori A."/>
            <person name="Aoki K."/>
            <person name="Shiwa Y."/>
            <person name="Fujita N."/>
            <person name="Sugita T."/>
            <person name="Iwasaki W."/>
            <person name="Tanaka N."/>
            <person name="Takashima M."/>
        </authorList>
    </citation>
    <scope>NUCLEOTIDE SEQUENCE</scope>
    <source>
        <strain evidence="2">HIS016</strain>
    </source>
</reference>
<protein>
    <submittedName>
        <fullName evidence="2">Uncharacterized protein</fullName>
    </submittedName>
</protein>
<keyword evidence="3" id="KW-1185">Reference proteome</keyword>
<comment type="caution">
    <text evidence="2">The sequence shown here is derived from an EMBL/GenBank/DDBJ whole genome shotgun (WGS) entry which is preliminary data.</text>
</comment>
<feature type="transmembrane region" description="Helical" evidence="1">
    <location>
        <begin position="236"/>
        <end position="257"/>
    </location>
</feature>
<reference evidence="2" key="1">
    <citation type="journal article" date="2023" name="BMC Genomics">
        <title>Chromosome-level genome assemblies of Cutaneotrichosporon spp. (Trichosporonales, Basidiomycota) reveal imbalanced evolution between nucleotide sequences and chromosome synteny.</title>
        <authorList>
            <person name="Kobayashi Y."/>
            <person name="Kayamori A."/>
            <person name="Aoki K."/>
            <person name="Shiwa Y."/>
            <person name="Matsutani M."/>
            <person name="Fujita N."/>
            <person name="Sugita T."/>
            <person name="Iwasaki W."/>
            <person name="Tanaka N."/>
            <person name="Takashima M."/>
        </authorList>
    </citation>
    <scope>NUCLEOTIDE SEQUENCE</scope>
    <source>
        <strain evidence="2">HIS016</strain>
    </source>
</reference>
<organism evidence="2 3">
    <name type="scientific">Cutaneotrichosporon spelunceum</name>
    <dbReference type="NCBI Taxonomy" id="1672016"/>
    <lineage>
        <taxon>Eukaryota</taxon>
        <taxon>Fungi</taxon>
        <taxon>Dikarya</taxon>
        <taxon>Basidiomycota</taxon>
        <taxon>Agaricomycotina</taxon>
        <taxon>Tremellomycetes</taxon>
        <taxon>Trichosporonales</taxon>
        <taxon>Trichosporonaceae</taxon>
        <taxon>Cutaneotrichosporon</taxon>
    </lineage>
</organism>
<evidence type="ECO:0000313" key="3">
    <source>
        <dbReference type="Proteomes" id="UP001222932"/>
    </source>
</evidence>
<proteinExistence type="predicted"/>
<evidence type="ECO:0000313" key="2">
    <source>
        <dbReference type="EMBL" id="GMK54151.1"/>
    </source>
</evidence>
<name>A0AAD3TPJ3_9TREE</name>
<gene>
    <name evidence="2" type="ORF">CspeluHIS016_0107370</name>
</gene>